<dbReference type="InterPro" id="IPR006094">
    <property type="entry name" value="Oxid_FAD_bind_N"/>
</dbReference>
<name>A0A6A9QI79_ACIIN</name>
<protein>
    <submittedName>
        <fullName evidence="2">FAD-binding protein</fullName>
    </submittedName>
</protein>
<dbReference type="Proteomes" id="UP000440125">
    <property type="component" value="Unassembled WGS sequence"/>
</dbReference>
<dbReference type="Gene3D" id="3.30.465.10">
    <property type="match status" value="1"/>
</dbReference>
<dbReference type="OrthoDB" id="26910at2157"/>
<evidence type="ECO:0000259" key="1">
    <source>
        <dbReference type="Pfam" id="PF01565"/>
    </source>
</evidence>
<comment type="caution">
    <text evidence="2">The sequence shown here is derived from an EMBL/GenBank/DDBJ whole genome shotgun (WGS) entry which is preliminary data.</text>
</comment>
<proteinExistence type="predicted"/>
<feature type="domain" description="FAD linked oxidase N-terminal" evidence="1">
    <location>
        <begin position="1"/>
        <end position="88"/>
    </location>
</feature>
<dbReference type="Pfam" id="PF01565">
    <property type="entry name" value="FAD_binding_4"/>
    <property type="match status" value="1"/>
</dbReference>
<dbReference type="AlphaFoldDB" id="A0A6A9QI79"/>
<accession>A0A6A9QI79</accession>
<dbReference type="SUPFAM" id="SSF56176">
    <property type="entry name" value="FAD-binding/transporter-associated domain-like"/>
    <property type="match status" value="1"/>
</dbReference>
<evidence type="ECO:0000313" key="2">
    <source>
        <dbReference type="EMBL" id="MUM64950.1"/>
    </source>
</evidence>
<reference evidence="2 3" key="1">
    <citation type="submission" date="2019-10" db="EMBL/GenBank/DDBJ databases">
        <title>Genome Sequences from Six Type Strain Members of the Archaeal Family Sulfolobaceae: Acidianus ambivalens, Acidianus infernus, Metallosphaera prunae, Stygiolobus azoricus, Sulfolobus metallicus, and Sulfurisphaera ohwakuensis.</title>
        <authorList>
            <person name="Counts J.A."/>
            <person name="Kelly R.M."/>
        </authorList>
    </citation>
    <scope>NUCLEOTIDE SEQUENCE [LARGE SCALE GENOMIC DNA]</scope>
    <source>
        <strain evidence="2 3">DSM 3191</strain>
    </source>
</reference>
<sequence>MVDIKDFKGIIELNNNSVSLFPGTKIIDVLKELENDNKELMVFPSSYHIATVGGYIGAGNVGIGAFQYGYFYHKALLSAKIISPKAEVELRGDDILGIAQAAGTTGVVTRAEFSTVNKEDWEEQVVFCKDISCVMSTMKLLLSDPMKTRRVTIEDYDTFTRVTSKDGDRWNVILSSKLKLGTRIDKIFDTIAFAAIYVYFNRKSPFKNYHYEAKLIDLKSFLEISTILKNKLGSSIMIHGDVMIIKSQPIVYSVFMSDVENFDLIMSILRDYGYYYNLHSYQINDYHEDPYVMQKIIELKRKVDPLDILNRGKVRF</sequence>
<evidence type="ECO:0000313" key="3">
    <source>
        <dbReference type="Proteomes" id="UP000440125"/>
    </source>
</evidence>
<gene>
    <name evidence="2" type="ORF">D1867_06790</name>
</gene>
<organism evidence="2 3">
    <name type="scientific">Acidianus infernus</name>
    <dbReference type="NCBI Taxonomy" id="12915"/>
    <lineage>
        <taxon>Archaea</taxon>
        <taxon>Thermoproteota</taxon>
        <taxon>Thermoprotei</taxon>
        <taxon>Sulfolobales</taxon>
        <taxon>Sulfolobaceae</taxon>
        <taxon>Acidianus</taxon>
    </lineage>
</organism>
<dbReference type="GO" id="GO:0050660">
    <property type="term" value="F:flavin adenine dinucleotide binding"/>
    <property type="evidence" value="ECO:0007669"/>
    <property type="project" value="InterPro"/>
</dbReference>
<dbReference type="InterPro" id="IPR036318">
    <property type="entry name" value="FAD-bd_PCMH-like_sf"/>
</dbReference>
<dbReference type="RefSeq" id="WP_155863327.1">
    <property type="nucleotide sequence ID" value="NZ_WFIY01000004.1"/>
</dbReference>
<dbReference type="InterPro" id="IPR016169">
    <property type="entry name" value="FAD-bd_PCMH_sub2"/>
</dbReference>
<keyword evidence="3" id="KW-1185">Reference proteome</keyword>
<dbReference type="EMBL" id="WFIY01000004">
    <property type="protein sequence ID" value="MUM64950.1"/>
    <property type="molecule type" value="Genomic_DNA"/>
</dbReference>